<evidence type="ECO:0000313" key="3">
    <source>
        <dbReference type="Proteomes" id="UP000078200"/>
    </source>
</evidence>
<dbReference type="Proteomes" id="UP000078200">
    <property type="component" value="Unassembled WGS sequence"/>
</dbReference>
<keyword evidence="3" id="KW-1185">Reference proteome</keyword>
<keyword evidence="1" id="KW-0732">Signal</keyword>
<organism evidence="2 3">
    <name type="scientific">Glossina austeni</name>
    <name type="common">Savannah tsetse fly</name>
    <dbReference type="NCBI Taxonomy" id="7395"/>
    <lineage>
        <taxon>Eukaryota</taxon>
        <taxon>Metazoa</taxon>
        <taxon>Ecdysozoa</taxon>
        <taxon>Arthropoda</taxon>
        <taxon>Hexapoda</taxon>
        <taxon>Insecta</taxon>
        <taxon>Pterygota</taxon>
        <taxon>Neoptera</taxon>
        <taxon>Endopterygota</taxon>
        <taxon>Diptera</taxon>
        <taxon>Brachycera</taxon>
        <taxon>Muscomorpha</taxon>
        <taxon>Hippoboscoidea</taxon>
        <taxon>Glossinidae</taxon>
        <taxon>Glossina</taxon>
    </lineage>
</organism>
<evidence type="ECO:0000313" key="2">
    <source>
        <dbReference type="EnsemblMetazoa" id="GAUT046681-PA"/>
    </source>
</evidence>
<feature type="signal peptide" evidence="1">
    <location>
        <begin position="1"/>
        <end position="20"/>
    </location>
</feature>
<dbReference type="SMART" id="SM00675">
    <property type="entry name" value="DM11"/>
    <property type="match status" value="1"/>
</dbReference>
<accession>A0A1A9VT51</accession>
<protein>
    <recommendedName>
        <fullName evidence="4">NADH:ubiquinone oxidoreductase intermediate-associated protein 30 domain-containing protein</fullName>
    </recommendedName>
</protein>
<proteinExistence type="predicted"/>
<feature type="chain" id="PRO_5008399623" description="NADH:ubiquinone oxidoreductase intermediate-associated protein 30 domain-containing protein" evidence="1">
    <location>
        <begin position="21"/>
        <end position="196"/>
    </location>
</feature>
<evidence type="ECO:0008006" key="4">
    <source>
        <dbReference type="Google" id="ProtNLM"/>
    </source>
</evidence>
<sequence>MSSLNVLVIIFLSILTGVQPVLYRFIPEDADIFTDCADRPEFGGFSDLADVRGMTFSSDGDGMIHASGTASVLWNIEQTDRVTMDVELKKYGRGSWHQTFLSLKVFDFCKDMRDTNSVLYDTFGKYIVLKEGEQAPCFGKDVKYQLEQSVKSESDVKGVNMEGRHKLVVILHAYDKYNQRRPDSICVEIPGEIIKV</sequence>
<name>A0A1A9VT51_GLOAU</name>
<dbReference type="InterPro" id="IPR006601">
    <property type="entry name" value="Uncharacterised_DM11_DROME"/>
</dbReference>
<dbReference type="VEuPathDB" id="VectorBase:GAUT046681"/>
<reference evidence="2" key="1">
    <citation type="submission" date="2020-05" db="UniProtKB">
        <authorList>
            <consortium name="EnsemblMetazoa"/>
        </authorList>
    </citation>
    <scope>IDENTIFICATION</scope>
    <source>
        <strain evidence="2">TTRI</strain>
    </source>
</reference>
<dbReference type="AlphaFoldDB" id="A0A1A9VT51"/>
<evidence type="ECO:0000256" key="1">
    <source>
        <dbReference type="SAM" id="SignalP"/>
    </source>
</evidence>
<dbReference type="EnsemblMetazoa" id="GAUT046681-RA">
    <property type="protein sequence ID" value="GAUT046681-PA"/>
    <property type="gene ID" value="GAUT046681"/>
</dbReference>